<feature type="non-terminal residue" evidence="1">
    <location>
        <position position="69"/>
    </location>
</feature>
<accession>A0A2P5FQB4</accession>
<dbReference type="InParanoid" id="A0A2P5FQB4"/>
<evidence type="ECO:0000313" key="1">
    <source>
        <dbReference type="EMBL" id="PON99997.1"/>
    </source>
</evidence>
<dbReference type="AlphaFoldDB" id="A0A2P5FQB4"/>
<proteinExistence type="predicted"/>
<keyword evidence="2" id="KW-1185">Reference proteome</keyword>
<reference evidence="2" key="1">
    <citation type="submission" date="2016-06" db="EMBL/GenBank/DDBJ databases">
        <title>Parallel loss of symbiosis genes in relatives of nitrogen-fixing non-legume Parasponia.</title>
        <authorList>
            <person name="Van Velzen R."/>
            <person name="Holmer R."/>
            <person name="Bu F."/>
            <person name="Rutten L."/>
            <person name="Van Zeijl A."/>
            <person name="Liu W."/>
            <person name="Santuari L."/>
            <person name="Cao Q."/>
            <person name="Sharma T."/>
            <person name="Shen D."/>
            <person name="Roswanjaya Y."/>
            <person name="Wardhani T."/>
            <person name="Kalhor M.S."/>
            <person name="Jansen J."/>
            <person name="Van den Hoogen J."/>
            <person name="Gungor B."/>
            <person name="Hartog M."/>
            <person name="Hontelez J."/>
            <person name="Verver J."/>
            <person name="Yang W.-C."/>
            <person name="Schijlen E."/>
            <person name="Repin R."/>
            <person name="Schilthuizen M."/>
            <person name="Schranz E."/>
            <person name="Heidstra R."/>
            <person name="Miyata K."/>
            <person name="Fedorova E."/>
            <person name="Kohlen W."/>
            <person name="Bisseling T."/>
            <person name="Smit S."/>
            <person name="Geurts R."/>
        </authorList>
    </citation>
    <scope>NUCLEOTIDE SEQUENCE [LARGE SCALE GENOMIC DNA]</scope>
    <source>
        <strain evidence="2">cv. RG33-2</strain>
    </source>
</reference>
<comment type="caution">
    <text evidence="1">The sequence shown here is derived from an EMBL/GenBank/DDBJ whole genome shotgun (WGS) entry which is preliminary data.</text>
</comment>
<name>A0A2P5FQB4_TREOI</name>
<protein>
    <submittedName>
        <fullName evidence="1">Uncharacterized protein</fullName>
    </submittedName>
</protein>
<organism evidence="1 2">
    <name type="scientific">Trema orientale</name>
    <name type="common">Charcoal tree</name>
    <name type="synonym">Celtis orientalis</name>
    <dbReference type="NCBI Taxonomy" id="63057"/>
    <lineage>
        <taxon>Eukaryota</taxon>
        <taxon>Viridiplantae</taxon>
        <taxon>Streptophyta</taxon>
        <taxon>Embryophyta</taxon>
        <taxon>Tracheophyta</taxon>
        <taxon>Spermatophyta</taxon>
        <taxon>Magnoliopsida</taxon>
        <taxon>eudicotyledons</taxon>
        <taxon>Gunneridae</taxon>
        <taxon>Pentapetalae</taxon>
        <taxon>rosids</taxon>
        <taxon>fabids</taxon>
        <taxon>Rosales</taxon>
        <taxon>Cannabaceae</taxon>
        <taxon>Trema</taxon>
    </lineage>
</organism>
<dbReference type="EMBL" id="JXTC01000015">
    <property type="protein sequence ID" value="PON99997.1"/>
    <property type="molecule type" value="Genomic_DNA"/>
</dbReference>
<sequence length="69" mass="8104">MEADVYHKRDIFNTMVEPLEILCDDINAQNHHPSSPPVQVIIQFEYRIKRFMGQSDEPDVGMMTLLERN</sequence>
<dbReference type="Proteomes" id="UP000237000">
    <property type="component" value="Unassembled WGS sequence"/>
</dbReference>
<gene>
    <name evidence="1" type="ORF">TorRG33x02_041250</name>
</gene>
<evidence type="ECO:0000313" key="2">
    <source>
        <dbReference type="Proteomes" id="UP000237000"/>
    </source>
</evidence>